<accession>A0A1L7NP45</accession>
<feature type="region of interest" description="Disordered" evidence="1">
    <location>
        <begin position="49"/>
        <end position="70"/>
    </location>
</feature>
<geneLocation type="plasmid" evidence="3">
    <name>pkf715b dna</name>
</geneLocation>
<sequence length="83" mass="9227">MFVSPIGDAVTRLYDIRLVSFRPGEFHSEYEFDRTNRYLVRGFGTRWPAPKDERPDAGGAAARQRPSPSDVATALAFVKPAGN</sequence>
<evidence type="ECO:0000313" key="2">
    <source>
        <dbReference type="EMBL" id="BAW27203.1"/>
    </source>
</evidence>
<reference evidence="2 3" key="1">
    <citation type="submission" date="2015-11" db="EMBL/GenBank/DDBJ databases">
        <title>Complete genome sequencing of a biphenyl-degrading bacterium, Pseudomonas putida KF715 (=NBRC110667).</title>
        <authorList>
            <person name="Suenaga H."/>
            <person name="Fujihara N."/>
            <person name="Watanabe T."/>
            <person name="Hirose J."/>
            <person name="Kimura N."/>
            <person name="Yamazoe A."/>
            <person name="Hosoyama A."/>
            <person name="Shimodaira J."/>
            <person name="Furukawa K."/>
        </authorList>
    </citation>
    <scope>NUCLEOTIDE SEQUENCE [LARGE SCALE GENOMIC DNA]</scope>
    <source>
        <strain evidence="2 3">KF715</strain>
        <plasmid evidence="3">Plasmid pkf715b dna</plasmid>
    </source>
</reference>
<dbReference type="RefSeq" id="WP_232435430.1">
    <property type="nucleotide sequence ID" value="NZ_MINF01000042.1"/>
</dbReference>
<organism evidence="2 3">
    <name type="scientific">Pseudomonas putida</name>
    <name type="common">Arthrobacter siderocapsulatus</name>
    <dbReference type="NCBI Taxonomy" id="303"/>
    <lineage>
        <taxon>Bacteria</taxon>
        <taxon>Pseudomonadati</taxon>
        <taxon>Pseudomonadota</taxon>
        <taxon>Gammaproteobacteria</taxon>
        <taxon>Pseudomonadales</taxon>
        <taxon>Pseudomonadaceae</taxon>
        <taxon>Pseudomonas</taxon>
    </lineage>
</organism>
<gene>
    <name evidence="2" type="ORF">KF715C_pB970</name>
</gene>
<dbReference type="Proteomes" id="UP000218731">
    <property type="component" value="Plasmid pKF715B"/>
</dbReference>
<protein>
    <submittedName>
        <fullName evidence="2">Uncharacterized protein</fullName>
    </submittedName>
</protein>
<dbReference type="AlphaFoldDB" id="A0A1L7NP45"/>
<name>A0A1L7NP45_PSEPU</name>
<evidence type="ECO:0000313" key="3">
    <source>
        <dbReference type="Proteomes" id="UP000218731"/>
    </source>
</evidence>
<evidence type="ECO:0000256" key="1">
    <source>
        <dbReference type="SAM" id="MobiDB-lite"/>
    </source>
</evidence>
<keyword evidence="2" id="KW-0614">Plasmid</keyword>
<proteinExistence type="predicted"/>
<dbReference type="EMBL" id="AP015031">
    <property type="protein sequence ID" value="BAW27203.1"/>
    <property type="molecule type" value="Genomic_DNA"/>
</dbReference>